<evidence type="ECO:0000313" key="2">
    <source>
        <dbReference type="Proteomes" id="UP000015344"/>
    </source>
</evidence>
<sequence length="96" mass="10392">MTVRATMIIDKINGTTVNVIPAIANPLPLDDFLALIPNISPVIDKINAKIRKGIPASASPTKNPRNINKIEKIPVINETIAEPNLSFCAFTTLVFV</sequence>
<dbReference type="AlphaFoldDB" id="S9UDY1"/>
<dbReference type="Proteomes" id="UP000015344">
    <property type="component" value="Unassembled WGS sequence"/>
</dbReference>
<reference evidence="1 2" key="1">
    <citation type="submission" date="2013-05" db="EMBL/GenBank/DDBJ databases">
        <authorList>
            <person name="Strain E.A."/>
            <person name="Brown E."/>
            <person name="Allard M.W."/>
            <person name="Luo Y.L."/>
        </authorList>
    </citation>
    <scope>NUCLEOTIDE SEQUENCE [LARGE SCALE GENOMIC DNA]</scope>
    <source>
        <strain evidence="1 2">TS-15</strain>
    </source>
</reference>
<dbReference type="RefSeq" id="WP_021258319.1">
    <property type="nucleotide sequence ID" value="NZ_ATMT01000012.1"/>
</dbReference>
<evidence type="ECO:0000313" key="1">
    <source>
        <dbReference type="EMBL" id="EPY08670.1"/>
    </source>
</evidence>
<accession>S9UDY1</accession>
<proteinExistence type="predicted"/>
<organism evidence="1 2">
    <name type="scientific">Paenibacillus alvei TS-15</name>
    <dbReference type="NCBI Taxonomy" id="1117108"/>
    <lineage>
        <taxon>Bacteria</taxon>
        <taxon>Bacillati</taxon>
        <taxon>Bacillota</taxon>
        <taxon>Bacilli</taxon>
        <taxon>Bacillales</taxon>
        <taxon>Paenibacillaceae</taxon>
        <taxon>Paenibacillus</taxon>
    </lineage>
</organism>
<comment type="caution">
    <text evidence="1">The sequence shown here is derived from an EMBL/GenBank/DDBJ whole genome shotgun (WGS) entry which is preliminary data.</text>
</comment>
<gene>
    <name evidence="1" type="ORF">PAALTS15_03812</name>
</gene>
<dbReference type="EMBL" id="ATMT01000012">
    <property type="protein sequence ID" value="EPY08670.1"/>
    <property type="molecule type" value="Genomic_DNA"/>
</dbReference>
<protein>
    <submittedName>
        <fullName evidence="1">Uncharacterized protein</fullName>
    </submittedName>
</protein>
<name>S9UDY1_PAEAL</name>